<dbReference type="PANTHER" id="PTHR47019:SF1">
    <property type="entry name" value="LIPID II FLIPPASE MURJ"/>
    <property type="match status" value="1"/>
</dbReference>
<evidence type="ECO:0000256" key="8">
    <source>
        <dbReference type="ARBA" id="ARBA00060041"/>
    </source>
</evidence>
<keyword evidence="5 10" id="KW-0573">Peptidoglycan synthesis</keyword>
<feature type="transmembrane region" description="Helical" evidence="10">
    <location>
        <begin position="411"/>
        <end position="431"/>
    </location>
</feature>
<dbReference type="CDD" id="cd13123">
    <property type="entry name" value="MATE_MurJ_like"/>
    <property type="match status" value="1"/>
</dbReference>
<dbReference type="GO" id="GO:0008360">
    <property type="term" value="P:regulation of cell shape"/>
    <property type="evidence" value="ECO:0007669"/>
    <property type="project" value="UniProtKB-UniRule"/>
</dbReference>
<organism evidence="12 13">
    <name type="scientific">Prosthecodimorpha hirschii</name>
    <dbReference type="NCBI Taxonomy" id="665126"/>
    <lineage>
        <taxon>Bacteria</taxon>
        <taxon>Pseudomonadati</taxon>
        <taxon>Pseudomonadota</taxon>
        <taxon>Alphaproteobacteria</taxon>
        <taxon>Hyphomicrobiales</taxon>
        <taxon>Ancalomicrobiaceae</taxon>
        <taxon>Prosthecodimorpha</taxon>
    </lineage>
</organism>
<comment type="pathway">
    <text evidence="10">Cell wall biogenesis; peptidoglycan biosynthesis.</text>
</comment>
<dbReference type="Pfam" id="PF03023">
    <property type="entry name" value="MurJ"/>
    <property type="match status" value="1"/>
</dbReference>
<dbReference type="GO" id="GO:0034204">
    <property type="term" value="P:lipid translocation"/>
    <property type="evidence" value="ECO:0007669"/>
    <property type="project" value="TreeGrafter"/>
</dbReference>
<evidence type="ECO:0000256" key="10">
    <source>
        <dbReference type="HAMAP-Rule" id="MF_02078"/>
    </source>
</evidence>
<feature type="transmembrane region" description="Helical" evidence="10">
    <location>
        <begin position="274"/>
        <end position="295"/>
    </location>
</feature>
<evidence type="ECO:0000256" key="4">
    <source>
        <dbReference type="ARBA" id="ARBA00022960"/>
    </source>
</evidence>
<keyword evidence="10 11" id="KW-0813">Transport</keyword>
<comment type="similarity">
    <text evidence="9 10 11">Belongs to the MurJ/MviN family.</text>
</comment>
<evidence type="ECO:0000256" key="9">
    <source>
        <dbReference type="ARBA" id="ARBA00061532"/>
    </source>
</evidence>
<evidence type="ECO:0000256" key="6">
    <source>
        <dbReference type="ARBA" id="ARBA00022989"/>
    </source>
</evidence>
<feature type="transmembrane region" description="Helical" evidence="10">
    <location>
        <begin position="316"/>
        <end position="336"/>
    </location>
</feature>
<feature type="transmembrane region" description="Helical" evidence="10">
    <location>
        <begin position="356"/>
        <end position="374"/>
    </location>
</feature>
<dbReference type="EMBL" id="LJYW01000001">
    <property type="protein sequence ID" value="KPL52651.1"/>
    <property type="molecule type" value="Genomic_DNA"/>
</dbReference>
<dbReference type="GO" id="GO:0071555">
    <property type="term" value="P:cell wall organization"/>
    <property type="evidence" value="ECO:0007669"/>
    <property type="project" value="UniProtKB-UniRule"/>
</dbReference>
<feature type="transmembrane region" description="Helical" evidence="10">
    <location>
        <begin position="233"/>
        <end position="262"/>
    </location>
</feature>
<evidence type="ECO:0000256" key="1">
    <source>
        <dbReference type="ARBA" id="ARBA00004651"/>
    </source>
</evidence>
<keyword evidence="4 10" id="KW-0133">Cell shape</keyword>
<accession>A0A0P6WD57</accession>
<feature type="transmembrane region" description="Helical" evidence="10">
    <location>
        <begin position="27"/>
        <end position="45"/>
    </location>
</feature>
<feature type="transmembrane region" description="Helical" evidence="10">
    <location>
        <begin position="190"/>
        <end position="212"/>
    </location>
</feature>
<feature type="transmembrane region" description="Helical" evidence="10">
    <location>
        <begin position="451"/>
        <end position="473"/>
    </location>
</feature>
<dbReference type="GO" id="GO:0005886">
    <property type="term" value="C:plasma membrane"/>
    <property type="evidence" value="ECO:0007669"/>
    <property type="project" value="UniProtKB-SubCell"/>
</dbReference>
<dbReference type="InterPro" id="IPR004268">
    <property type="entry name" value="MurJ"/>
</dbReference>
<keyword evidence="10" id="KW-0997">Cell inner membrane</keyword>
<comment type="subcellular location">
    <subcellularLocation>
        <location evidence="10">Cell inner membrane</location>
        <topology evidence="10">Multi-pass membrane protein</topology>
    </subcellularLocation>
    <subcellularLocation>
        <location evidence="1">Cell membrane</location>
        <topology evidence="1">Multi-pass membrane protein</topology>
    </subcellularLocation>
</comment>
<dbReference type="AlphaFoldDB" id="A0A0P6WD57"/>
<dbReference type="Proteomes" id="UP000048984">
    <property type="component" value="Unassembled WGS sequence"/>
</dbReference>
<keyword evidence="3 10" id="KW-0812">Transmembrane</keyword>
<feature type="transmembrane region" description="Helical" evidence="10">
    <location>
        <begin position="91"/>
        <end position="114"/>
    </location>
</feature>
<keyword evidence="7 10" id="KW-0472">Membrane</keyword>
<evidence type="ECO:0000313" key="13">
    <source>
        <dbReference type="Proteomes" id="UP000048984"/>
    </source>
</evidence>
<evidence type="ECO:0000256" key="2">
    <source>
        <dbReference type="ARBA" id="ARBA00022475"/>
    </source>
</evidence>
<dbReference type="InterPro" id="IPR051050">
    <property type="entry name" value="Lipid_II_flippase_MurJ/MviN"/>
</dbReference>
<evidence type="ECO:0000256" key="3">
    <source>
        <dbReference type="ARBA" id="ARBA00022692"/>
    </source>
</evidence>
<dbReference type="HAMAP" id="MF_02078">
    <property type="entry name" value="MurJ_MviN"/>
    <property type="match status" value="1"/>
</dbReference>
<protein>
    <recommendedName>
        <fullName evidence="10">Probable lipid II flippase MurJ</fullName>
    </recommendedName>
</protein>
<dbReference type="UniPathway" id="UPA00219"/>
<feature type="transmembrane region" description="Helical" evidence="10">
    <location>
        <begin position="485"/>
        <end position="509"/>
    </location>
</feature>
<reference evidence="12 13" key="1">
    <citation type="submission" date="2015-09" db="EMBL/GenBank/DDBJ databases">
        <authorList>
            <person name="Jackson K.R."/>
            <person name="Lunt B.L."/>
            <person name="Fisher J.N.B."/>
            <person name="Gardner A.V."/>
            <person name="Bailey M.E."/>
            <person name="Deus L.M."/>
            <person name="Earl A.S."/>
            <person name="Gibby P.D."/>
            <person name="Hartmann K.A."/>
            <person name="Liu J.E."/>
            <person name="Manci A.M."/>
            <person name="Nielsen D.A."/>
            <person name="Solomon M.B."/>
            <person name="Breakwell D.P."/>
            <person name="Burnett S.H."/>
            <person name="Grose J.H."/>
        </authorList>
    </citation>
    <scope>NUCLEOTIDE SEQUENCE [LARGE SCALE GENOMIC DNA]</scope>
    <source>
        <strain evidence="12 13">16</strain>
    </source>
</reference>
<feature type="transmembrane region" description="Helical" evidence="10">
    <location>
        <begin position="386"/>
        <end position="405"/>
    </location>
</feature>
<dbReference type="GO" id="GO:0009252">
    <property type="term" value="P:peptidoglycan biosynthetic process"/>
    <property type="evidence" value="ECO:0007669"/>
    <property type="project" value="UniProtKB-UniRule"/>
</dbReference>
<dbReference type="RefSeq" id="WP_054358814.1">
    <property type="nucleotide sequence ID" value="NZ_LJYW01000001.1"/>
</dbReference>
<evidence type="ECO:0000256" key="5">
    <source>
        <dbReference type="ARBA" id="ARBA00022984"/>
    </source>
</evidence>
<dbReference type="GO" id="GO:0015648">
    <property type="term" value="F:lipid-linked peptidoglycan transporter activity"/>
    <property type="evidence" value="ECO:0007669"/>
    <property type="project" value="UniProtKB-UniRule"/>
</dbReference>
<gene>
    <name evidence="10" type="primary">murJ</name>
    <name evidence="12" type="ORF">ABB55_10785</name>
</gene>
<dbReference type="PRINTS" id="PR01806">
    <property type="entry name" value="VIRFACTRMVIN"/>
</dbReference>
<proteinExistence type="inferred from homology"/>
<evidence type="ECO:0000256" key="7">
    <source>
        <dbReference type="ARBA" id="ARBA00023136"/>
    </source>
</evidence>
<dbReference type="STRING" id="665126.ABB55_10785"/>
<dbReference type="PIRSF" id="PIRSF002869">
    <property type="entry name" value="MviN"/>
    <property type="match status" value="1"/>
</dbReference>
<feature type="transmembrane region" description="Helical" evidence="10">
    <location>
        <begin position="156"/>
        <end position="178"/>
    </location>
</feature>
<evidence type="ECO:0000313" key="12">
    <source>
        <dbReference type="EMBL" id="KPL52651.1"/>
    </source>
</evidence>
<dbReference type="NCBIfam" id="TIGR01695">
    <property type="entry name" value="murJ_mviN"/>
    <property type="match status" value="1"/>
</dbReference>
<keyword evidence="2 10" id="KW-1003">Cell membrane</keyword>
<name>A0A0P6WD57_9HYPH</name>
<comment type="caution">
    <text evidence="12">The sequence shown here is derived from an EMBL/GenBank/DDBJ whole genome shotgun (WGS) entry which is preliminary data.</text>
</comment>
<keyword evidence="10 11" id="KW-0961">Cell wall biogenesis/degradation</keyword>
<reference evidence="12 13" key="2">
    <citation type="submission" date="2015-10" db="EMBL/GenBank/DDBJ databases">
        <title>Draft Genome Sequence of Prosthecomicrobium hirschii ATCC 27832.</title>
        <authorList>
            <person name="Daniel J."/>
            <person name="Givan S.A."/>
            <person name="Brun Y.V."/>
            <person name="Brown P.J."/>
        </authorList>
    </citation>
    <scope>NUCLEOTIDE SEQUENCE [LARGE SCALE GENOMIC DNA]</scope>
    <source>
        <strain evidence="12 13">16</strain>
    </source>
</reference>
<dbReference type="PANTHER" id="PTHR47019">
    <property type="entry name" value="LIPID II FLIPPASE MURJ"/>
    <property type="match status" value="1"/>
</dbReference>
<evidence type="ECO:0000256" key="11">
    <source>
        <dbReference type="PIRNR" id="PIRNR002869"/>
    </source>
</evidence>
<sequence>MTLFRNFLGVGAATMVSRILGFLRDTMIAAALGTGPAADAFFVAFRLPNLFRRFFAEGAFNTAFIPLYSRALEADGPEAAGRFASEALSALLVLLALVTGLAVIFAPALVFLLAPGFAADPAKFDLAVLMTRICFPYLALISVGAMLSGVLNAHRLFLFAAFVPALLNLVLIAFLFAIRLGGAERTPLAGTILSIGVAVAGLAQCAALVWGVRRAGVGFPIVRPRLTAAIRRLARLGAPGVIAGGITQINLVVGTIIASLSAGSVSYLYYADRVYQLPLGIVGAAIGVVLLPEIARQVRADREDLALAAQNRSIEFAAVLTLPSAVALAILAGPIVEVLFERGAFGPQDTMRTASALAAYAFGLPAFVLVKVFAPGFFAREDTATPMWIGMATVAVNIALALALFPVVDFVAVAIATSIAGWVNAALLWLITVRRGHWRADWELESRLPRIAASAAVMGMVLYLLVDPVGVWTGAENHLLVKAGALGSLIALGLGLFFGVAQATGAVDLGRILRQMRRRPT</sequence>
<keyword evidence="13" id="KW-1185">Reference proteome</keyword>
<feature type="transmembrane region" description="Helical" evidence="10">
    <location>
        <begin position="126"/>
        <end position="149"/>
    </location>
</feature>
<keyword evidence="6 10" id="KW-1133">Transmembrane helix</keyword>
<comment type="function">
    <text evidence="8 10 11">Involved in peptidoglycan biosynthesis. Transports lipid-linked peptidoglycan precursors from the inner to the outer leaflet of the cytoplasmic membrane.</text>
</comment>